<gene>
    <name evidence="2" type="ORF">M6B38_305710</name>
</gene>
<feature type="compositionally biased region" description="Basic residues" evidence="1">
    <location>
        <begin position="27"/>
        <end position="39"/>
    </location>
</feature>
<proteinExistence type="predicted"/>
<protein>
    <submittedName>
        <fullName evidence="2">Lysine-rich arabinogalactan protein 19</fullName>
    </submittedName>
</protein>
<organism evidence="2 3">
    <name type="scientific">Iris pallida</name>
    <name type="common">Sweet iris</name>
    <dbReference type="NCBI Taxonomy" id="29817"/>
    <lineage>
        <taxon>Eukaryota</taxon>
        <taxon>Viridiplantae</taxon>
        <taxon>Streptophyta</taxon>
        <taxon>Embryophyta</taxon>
        <taxon>Tracheophyta</taxon>
        <taxon>Spermatophyta</taxon>
        <taxon>Magnoliopsida</taxon>
        <taxon>Liliopsida</taxon>
        <taxon>Asparagales</taxon>
        <taxon>Iridaceae</taxon>
        <taxon>Iridoideae</taxon>
        <taxon>Irideae</taxon>
        <taxon>Iris</taxon>
    </lineage>
</organism>
<dbReference type="AlphaFoldDB" id="A0AAX6HLV8"/>
<reference evidence="2" key="1">
    <citation type="journal article" date="2023" name="GigaByte">
        <title>Genome assembly of the bearded iris, Iris pallida Lam.</title>
        <authorList>
            <person name="Bruccoleri R.E."/>
            <person name="Oakeley E.J."/>
            <person name="Faust A.M.E."/>
            <person name="Altorfer M."/>
            <person name="Dessus-Babus S."/>
            <person name="Burckhardt D."/>
            <person name="Oertli M."/>
            <person name="Naumann U."/>
            <person name="Petersen F."/>
            <person name="Wong J."/>
        </authorList>
    </citation>
    <scope>NUCLEOTIDE SEQUENCE</scope>
    <source>
        <strain evidence="2">GSM-AAB239-AS_SAM_17_03QT</strain>
    </source>
</reference>
<dbReference type="Proteomes" id="UP001140949">
    <property type="component" value="Unassembled WGS sequence"/>
</dbReference>
<name>A0AAX6HLV8_IRIPA</name>
<accession>A0AAX6HLV8</accession>
<dbReference type="EMBL" id="JANAVB010008400">
    <property type="protein sequence ID" value="KAJ6841667.1"/>
    <property type="molecule type" value="Genomic_DNA"/>
</dbReference>
<evidence type="ECO:0000313" key="2">
    <source>
        <dbReference type="EMBL" id="KAJ6841667.1"/>
    </source>
</evidence>
<feature type="region of interest" description="Disordered" evidence="1">
    <location>
        <begin position="15"/>
        <end position="60"/>
    </location>
</feature>
<feature type="compositionally biased region" description="Low complexity" evidence="1">
    <location>
        <begin position="15"/>
        <end position="25"/>
    </location>
</feature>
<evidence type="ECO:0000313" key="3">
    <source>
        <dbReference type="Proteomes" id="UP001140949"/>
    </source>
</evidence>
<keyword evidence="3" id="KW-1185">Reference proteome</keyword>
<sequence length="232" mass="25037">MADVDQHHLHLLLSSSPLCESPPSSNNRRHHVHPRHPTRLRPPPPHGSPPPPPSQPHPLAAACRRANRECTAAAAAVSQAARARWQRCRVAAGDEATLADLPLAGRTPGAGPVAVAPLSDAYRRRSVRLARVSVVTSSETKLKRHPVAATSCIIFEKSDRWIGDFFAPSQSRFAGPILSACISSTAASFGVLPVPVRSWTLWLRWDPSLYLSAVQVIGANNLEVPASLEETH</sequence>
<comment type="caution">
    <text evidence="2">The sequence shown here is derived from an EMBL/GenBank/DDBJ whole genome shotgun (WGS) entry which is preliminary data.</text>
</comment>
<reference evidence="2" key="2">
    <citation type="submission" date="2023-04" db="EMBL/GenBank/DDBJ databases">
        <authorList>
            <person name="Bruccoleri R.E."/>
            <person name="Oakeley E.J."/>
            <person name="Faust A.-M."/>
            <person name="Dessus-Babus S."/>
            <person name="Altorfer M."/>
            <person name="Burckhardt D."/>
            <person name="Oertli M."/>
            <person name="Naumann U."/>
            <person name="Petersen F."/>
            <person name="Wong J."/>
        </authorList>
    </citation>
    <scope>NUCLEOTIDE SEQUENCE</scope>
    <source>
        <strain evidence="2">GSM-AAB239-AS_SAM_17_03QT</strain>
        <tissue evidence="2">Leaf</tissue>
    </source>
</reference>
<evidence type="ECO:0000256" key="1">
    <source>
        <dbReference type="SAM" id="MobiDB-lite"/>
    </source>
</evidence>
<feature type="compositionally biased region" description="Pro residues" evidence="1">
    <location>
        <begin position="40"/>
        <end position="56"/>
    </location>
</feature>